<dbReference type="EMBL" id="JH659330">
    <property type="protein sequence ID" value="EXK45538.1"/>
    <property type="molecule type" value="Genomic_DNA"/>
</dbReference>
<proteinExistence type="predicted"/>
<dbReference type="HOGENOM" id="CLU_2704889_0_0_1"/>
<dbReference type="VEuPathDB" id="FungiDB:FOMG_03946"/>
<gene>
    <name evidence="1" type="ORF">FOMG_03946</name>
</gene>
<dbReference type="AlphaFoldDB" id="X0AY79"/>
<evidence type="ECO:0000313" key="1">
    <source>
        <dbReference type="EMBL" id="EXK45538.1"/>
    </source>
</evidence>
<reference evidence="1" key="2">
    <citation type="submission" date="2012-05" db="EMBL/GenBank/DDBJ databases">
        <title>Annotation of the Genome Sequence of Fusarium oxysporum f. sp. melonis 26406.</title>
        <authorList>
            <consortium name="The Broad Institute Genomics Platform"/>
            <person name="Ma L.-J."/>
            <person name="Corby-Kistler H."/>
            <person name="Broz K."/>
            <person name="Gale L.R."/>
            <person name="Jonkers W."/>
            <person name="O'Donnell K."/>
            <person name="Ploetz R."/>
            <person name="Steinberg C."/>
            <person name="Schwartz D.C."/>
            <person name="VanEtten H."/>
            <person name="Zhou S."/>
            <person name="Young S.K."/>
            <person name="Zeng Q."/>
            <person name="Gargeya S."/>
            <person name="Fitzgerald M."/>
            <person name="Abouelleil A."/>
            <person name="Alvarado L."/>
            <person name="Chapman S.B."/>
            <person name="Gainer-Dewar J."/>
            <person name="Goldberg J."/>
            <person name="Griggs A."/>
            <person name="Gujja S."/>
            <person name="Hansen M."/>
            <person name="Howarth C."/>
            <person name="Imamovic A."/>
            <person name="Ireland A."/>
            <person name="Larimer J."/>
            <person name="McCowan C."/>
            <person name="Murphy C."/>
            <person name="Pearson M."/>
            <person name="Poon T.W."/>
            <person name="Priest M."/>
            <person name="Roberts A."/>
            <person name="Saif S."/>
            <person name="Shea T."/>
            <person name="Sykes S."/>
            <person name="Wortman J."/>
            <person name="Nusbaum C."/>
            <person name="Birren B."/>
        </authorList>
    </citation>
    <scope>NUCLEOTIDE SEQUENCE</scope>
    <source>
        <strain evidence="1">26406</strain>
    </source>
</reference>
<accession>X0AY79</accession>
<dbReference type="Proteomes" id="UP000030703">
    <property type="component" value="Unassembled WGS sequence"/>
</dbReference>
<protein>
    <submittedName>
        <fullName evidence="1">Uncharacterized protein</fullName>
    </submittedName>
</protein>
<organism evidence="1">
    <name type="scientific">Fusarium oxysporum f. sp. melonis 26406</name>
    <dbReference type="NCBI Taxonomy" id="1089452"/>
    <lineage>
        <taxon>Eukaryota</taxon>
        <taxon>Fungi</taxon>
        <taxon>Dikarya</taxon>
        <taxon>Ascomycota</taxon>
        <taxon>Pezizomycotina</taxon>
        <taxon>Sordariomycetes</taxon>
        <taxon>Hypocreomycetidae</taxon>
        <taxon>Hypocreales</taxon>
        <taxon>Nectriaceae</taxon>
        <taxon>Fusarium</taxon>
        <taxon>Fusarium oxysporum species complex</taxon>
    </lineage>
</organism>
<sequence>MVGRGADYLKKDFDFPSVSTGSGSQAVQRCMGHGGEPSGGYLRLGEVRVGLVGSSASGWSPAGGSPLAGGHFP</sequence>
<reference evidence="1" key="1">
    <citation type="submission" date="2012-04" db="EMBL/GenBank/DDBJ databases">
        <title>The Genome Sequence of Fusarium oxysporum melonis.</title>
        <authorList>
            <consortium name="The Broad Institute Genome Sequencing Platform"/>
            <person name="Ma L.-J."/>
            <person name="Gale L.R."/>
            <person name="Schwartz D.C."/>
            <person name="Zhou S."/>
            <person name="Corby-Kistler H."/>
            <person name="Young S.K."/>
            <person name="Zeng Q."/>
            <person name="Gargeya S."/>
            <person name="Fitzgerald M."/>
            <person name="Haas B."/>
            <person name="Abouelleil A."/>
            <person name="Alvarado L."/>
            <person name="Arachchi H.M."/>
            <person name="Berlin A."/>
            <person name="Brown A."/>
            <person name="Chapman S.B."/>
            <person name="Chen Z."/>
            <person name="Dunbar C."/>
            <person name="Freedman E."/>
            <person name="Gearin G."/>
            <person name="Goldberg J."/>
            <person name="Griggs A."/>
            <person name="Gujja S."/>
            <person name="Heiman D."/>
            <person name="Howarth C."/>
            <person name="Larson L."/>
            <person name="Lui A."/>
            <person name="MacDonald P.J.P."/>
            <person name="Montmayeur A."/>
            <person name="Murphy C."/>
            <person name="Neiman D."/>
            <person name="Pearson M."/>
            <person name="Priest M."/>
            <person name="Roberts A."/>
            <person name="Saif S."/>
            <person name="Shea T."/>
            <person name="Shenoy N."/>
            <person name="Sisk P."/>
            <person name="Stolte C."/>
            <person name="Sykes S."/>
            <person name="Wortman J."/>
            <person name="Nusbaum C."/>
            <person name="Birren B."/>
        </authorList>
    </citation>
    <scope>NUCLEOTIDE SEQUENCE</scope>
    <source>
        <strain evidence="1">26406</strain>
    </source>
</reference>
<name>X0AY79_FUSOX</name>